<dbReference type="EMBL" id="CP013970">
    <property type="protein sequence ID" value="AXF78809.1"/>
    <property type="molecule type" value="Genomic_DNA"/>
</dbReference>
<evidence type="ECO:0000313" key="1">
    <source>
        <dbReference type="EMBL" id="AXF78809.1"/>
    </source>
</evidence>
<name>A0A345CZE2_9GAMM</name>
<evidence type="ECO:0000313" key="2">
    <source>
        <dbReference type="Proteomes" id="UP000264980"/>
    </source>
</evidence>
<dbReference type="Proteomes" id="UP000264980">
    <property type="component" value="Chromosome"/>
</dbReference>
<protein>
    <submittedName>
        <fullName evidence="1">Uncharacterized protein</fullName>
    </submittedName>
</protein>
<dbReference type="AlphaFoldDB" id="A0A345CZE2"/>
<organism evidence="1 2">
    <name type="scientific">Erwinia tracheiphila</name>
    <dbReference type="NCBI Taxonomy" id="65700"/>
    <lineage>
        <taxon>Bacteria</taxon>
        <taxon>Pseudomonadati</taxon>
        <taxon>Pseudomonadota</taxon>
        <taxon>Gammaproteobacteria</taxon>
        <taxon>Enterobacterales</taxon>
        <taxon>Erwiniaceae</taxon>
        <taxon>Erwinia</taxon>
    </lineage>
</organism>
<gene>
    <name evidence="1" type="ORF">AV903_13865</name>
</gene>
<proteinExistence type="predicted"/>
<reference evidence="2" key="1">
    <citation type="submission" date="2016-01" db="EMBL/GenBank/DDBJ databases">
        <authorList>
            <person name="Shapiro L."/>
        </authorList>
    </citation>
    <scope>NUCLEOTIDE SEQUENCE [LARGE SCALE GENOMIC DNA]</scope>
    <source>
        <strain evidence="2">MDcuke</strain>
    </source>
</reference>
<sequence length="59" mass="6598">MLSQAARIFRSPEGVSLRPVKRWLAVTRRRSSQTAGALAGCMKQRVSLFIFRANGSYVN</sequence>
<accession>A0A345CZE2</accession>